<dbReference type="InterPro" id="IPR038460">
    <property type="entry name" value="AcetylCoA_hyd_C_sf"/>
</dbReference>
<dbReference type="Pfam" id="PF02550">
    <property type="entry name" value="AcetylCoA_hydro"/>
    <property type="match status" value="1"/>
</dbReference>
<evidence type="ECO:0000259" key="4">
    <source>
        <dbReference type="Pfam" id="PF13336"/>
    </source>
</evidence>
<dbReference type="GeneID" id="301340473"/>
<dbReference type="InterPro" id="IPR046433">
    <property type="entry name" value="ActCoA_hydro"/>
</dbReference>
<dbReference type="Gene3D" id="3.40.1080.20">
    <property type="entry name" value="Acetyl-CoA hydrolase/transferase C-terminal domain"/>
    <property type="match status" value="1"/>
</dbReference>
<comment type="similarity">
    <text evidence="1">Belongs to the acetyl-CoA hydrolase/transferase family.</text>
</comment>
<evidence type="ECO:0000256" key="2">
    <source>
        <dbReference type="ARBA" id="ARBA00022679"/>
    </source>
</evidence>
<evidence type="ECO:0000313" key="5">
    <source>
        <dbReference type="EMBL" id="WMB71683.1"/>
    </source>
</evidence>
<keyword evidence="5" id="KW-0378">Hydrolase</keyword>
<dbReference type="Gene3D" id="3.40.1080.10">
    <property type="entry name" value="Glutaconate Coenzyme A-transferase"/>
    <property type="match status" value="1"/>
</dbReference>
<dbReference type="Gene3D" id="3.30.750.70">
    <property type="entry name" value="4-hydroxybutyrate coenzyme like domains"/>
    <property type="match status" value="1"/>
</dbReference>
<protein>
    <submittedName>
        <fullName evidence="5">Acetyl-CoA hydrolase/transferase C-terminal domain-containing protein</fullName>
    </submittedName>
</protein>
<keyword evidence="2" id="KW-0808">Transferase</keyword>
<gene>
    <name evidence="5" type="ORF">RA178_14780</name>
</gene>
<dbReference type="Proteomes" id="UP001236800">
    <property type="component" value="Chromosome"/>
</dbReference>
<dbReference type="InterPro" id="IPR003702">
    <property type="entry name" value="ActCoA_hydro_N"/>
</dbReference>
<sequence length="429" mass="45871">MPPIICHSALDAVALIQSGETLWTHSMGATPRILLDALAQHALTKENLTLLQLHTEGAESLSHPSLQGHLRHRCFFGGLPTRALLQSGDADYVPIFLSEVPKLFRSGEQKIDTAIIQVSPPDKHGMCSLGISVEATLAACQVAGKIIAHINPQMPRTHGDSFIHIDRFAAVYEQSAALPIHSFATGDAVSLAIGKNVAQLVRNGDCLQMGIGAIPDAVLSCLTEHKDLGVHTELFSDGILQLVEKGVINNSKKRFYPGKLVTGFALGSQKLYDYVDDNPAVIFMDIEQVNDTAIIRKNPNVMAINSALQVDLSGQVCADSIGTKIYSGVGGQMDFIRGAGLSEGGRSVIALPSTAAGGTLSRIASVLSPGAGVVTTRAHVHYIVTEYGAANLRGRSLRERAQALIAIAHPDFREQLSRDAFDVWGLRLL</sequence>
<dbReference type="AlphaFoldDB" id="A0AA50KAU0"/>
<evidence type="ECO:0000259" key="3">
    <source>
        <dbReference type="Pfam" id="PF02550"/>
    </source>
</evidence>
<dbReference type="PANTHER" id="PTHR21432:SF20">
    <property type="entry name" value="ACETYL-COA HYDROLASE"/>
    <property type="match status" value="1"/>
</dbReference>
<dbReference type="EMBL" id="CP132914">
    <property type="protein sequence ID" value="WMB71683.1"/>
    <property type="molecule type" value="Genomic_DNA"/>
</dbReference>
<organism evidence="5">
    <name type="scientific">Shewanella oncorhynchi</name>
    <dbReference type="NCBI Taxonomy" id="2726434"/>
    <lineage>
        <taxon>Bacteria</taxon>
        <taxon>Pseudomonadati</taxon>
        <taxon>Pseudomonadota</taxon>
        <taxon>Gammaproteobacteria</taxon>
        <taxon>Alteromonadales</taxon>
        <taxon>Shewanellaceae</taxon>
        <taxon>Shewanella</taxon>
    </lineage>
</organism>
<dbReference type="Pfam" id="PF13336">
    <property type="entry name" value="AcetylCoA_hyd_C"/>
    <property type="match status" value="1"/>
</dbReference>
<dbReference type="RefSeq" id="WP_113938909.1">
    <property type="nucleotide sequence ID" value="NZ_CP132914.1"/>
</dbReference>
<evidence type="ECO:0000256" key="1">
    <source>
        <dbReference type="ARBA" id="ARBA00009632"/>
    </source>
</evidence>
<dbReference type="KEGG" id="sog:RA178_14780"/>
<dbReference type="GO" id="GO:0006083">
    <property type="term" value="P:acetate metabolic process"/>
    <property type="evidence" value="ECO:0007669"/>
    <property type="project" value="InterPro"/>
</dbReference>
<reference evidence="5" key="1">
    <citation type="submission" date="2023-08" db="EMBL/GenBank/DDBJ databases">
        <title>Complete genome sequence of Shewanella oncorhynchi Z-P2, a siderophore putrebactin-producing bacterium.</title>
        <authorList>
            <person name="Zhang Y."/>
        </authorList>
    </citation>
    <scope>NUCLEOTIDE SEQUENCE</scope>
    <source>
        <strain evidence="5">Z-P2</strain>
    </source>
</reference>
<dbReference type="SUPFAM" id="SSF100950">
    <property type="entry name" value="NagB/RpiA/CoA transferase-like"/>
    <property type="match status" value="2"/>
</dbReference>
<name>A0AA50KAU0_9GAMM</name>
<dbReference type="InterPro" id="IPR037171">
    <property type="entry name" value="NagB/RpiA_transferase-like"/>
</dbReference>
<accession>A0AA50KAU0</accession>
<dbReference type="InterPro" id="IPR026888">
    <property type="entry name" value="AcetylCoA_hyd_C"/>
</dbReference>
<feature type="domain" description="Acetyl-CoA hydrolase/transferase C-terminal" evidence="4">
    <location>
        <begin position="267"/>
        <end position="419"/>
    </location>
</feature>
<dbReference type="PANTHER" id="PTHR21432">
    <property type="entry name" value="ACETYL-COA HYDROLASE-RELATED"/>
    <property type="match status" value="1"/>
</dbReference>
<proteinExistence type="inferred from homology"/>
<feature type="domain" description="Acetyl-CoA hydrolase/transferase N-terminal" evidence="3">
    <location>
        <begin position="68"/>
        <end position="173"/>
    </location>
</feature>
<dbReference type="GO" id="GO:0016787">
    <property type="term" value="F:hydrolase activity"/>
    <property type="evidence" value="ECO:0007669"/>
    <property type="project" value="UniProtKB-KW"/>
</dbReference>
<dbReference type="GO" id="GO:0008775">
    <property type="term" value="F:acetate CoA-transferase activity"/>
    <property type="evidence" value="ECO:0007669"/>
    <property type="project" value="InterPro"/>
</dbReference>